<evidence type="ECO:0000313" key="8">
    <source>
        <dbReference type="Proteomes" id="UP000695022"/>
    </source>
</evidence>
<dbReference type="Proteomes" id="UP000695022">
    <property type="component" value="Unplaced"/>
</dbReference>
<name>A0ABM1E2D9_PRICU</name>
<dbReference type="Pfam" id="PF03798">
    <property type="entry name" value="TRAM_LAG1_CLN8"/>
    <property type="match status" value="1"/>
</dbReference>
<sequence length="279" mass="32094">MEAASVMDVISQKQAFIICTASFAFCLLLQYVVNPMLTSAFMPKYKLLCYSDKLDWNSRVTSTIHAIIITVNCLYVVIEPAVWMNPAMEYSRVLIAMCLICIGYILADTLVIFMHWHYIGSIPFLVHHAATTTACAVTVITSWWTWFTALRLLAEFSTTFVNLRWFLQKLDIPKTSRIAVWNGLTLVASFFACRIMLIPVYWLSVYNLIYSPTWLLLNWWKYFGIACPIFLDTLNIYWFGKLVRGAVEILWLRKGNTSRYNAGYASKLKMCEGDTKKDA</sequence>
<keyword evidence="3 6" id="KW-1133">Transmembrane helix</keyword>
<feature type="transmembrane region" description="Helical" evidence="6">
    <location>
        <begin position="179"/>
        <end position="202"/>
    </location>
</feature>
<dbReference type="SMART" id="SM00724">
    <property type="entry name" value="TLC"/>
    <property type="match status" value="1"/>
</dbReference>
<organism evidence="8 9">
    <name type="scientific">Priapulus caudatus</name>
    <name type="common">Priapulid worm</name>
    <dbReference type="NCBI Taxonomy" id="37621"/>
    <lineage>
        <taxon>Eukaryota</taxon>
        <taxon>Metazoa</taxon>
        <taxon>Ecdysozoa</taxon>
        <taxon>Scalidophora</taxon>
        <taxon>Priapulida</taxon>
        <taxon>Priapulimorpha</taxon>
        <taxon>Priapulimorphida</taxon>
        <taxon>Priapulidae</taxon>
        <taxon>Priapulus</taxon>
    </lineage>
</organism>
<dbReference type="PANTHER" id="PTHR13439">
    <property type="entry name" value="CT120 PROTEIN"/>
    <property type="match status" value="1"/>
</dbReference>
<evidence type="ECO:0000313" key="9">
    <source>
        <dbReference type="RefSeq" id="XP_014666360.1"/>
    </source>
</evidence>
<feature type="domain" description="TLC" evidence="7">
    <location>
        <begin position="51"/>
        <end position="251"/>
    </location>
</feature>
<keyword evidence="4 5" id="KW-0472">Membrane</keyword>
<dbReference type="RefSeq" id="XP_014666360.1">
    <property type="nucleotide sequence ID" value="XM_014810874.1"/>
</dbReference>
<comment type="subcellular location">
    <subcellularLocation>
        <location evidence="1">Membrane</location>
        <topology evidence="1">Multi-pass membrane protein</topology>
    </subcellularLocation>
</comment>
<evidence type="ECO:0000256" key="5">
    <source>
        <dbReference type="PROSITE-ProRule" id="PRU00205"/>
    </source>
</evidence>
<keyword evidence="2 5" id="KW-0812">Transmembrane</keyword>
<feature type="transmembrane region" description="Helical" evidence="6">
    <location>
        <begin position="125"/>
        <end position="144"/>
    </location>
</feature>
<evidence type="ECO:0000256" key="2">
    <source>
        <dbReference type="ARBA" id="ARBA00022692"/>
    </source>
</evidence>
<dbReference type="PANTHER" id="PTHR13439:SF0">
    <property type="entry name" value="TOPOISOMERASE I DAMAGE AFFECTED PROTEIN 4"/>
    <property type="match status" value="1"/>
</dbReference>
<dbReference type="InterPro" id="IPR050846">
    <property type="entry name" value="TLCD"/>
</dbReference>
<proteinExistence type="predicted"/>
<protein>
    <submittedName>
        <fullName evidence="9">Transmembrane protein 56-B-like</fullName>
    </submittedName>
</protein>
<evidence type="ECO:0000256" key="6">
    <source>
        <dbReference type="SAM" id="Phobius"/>
    </source>
</evidence>
<feature type="transmembrane region" description="Helical" evidence="6">
    <location>
        <begin position="222"/>
        <end position="240"/>
    </location>
</feature>
<feature type="transmembrane region" description="Helical" evidence="6">
    <location>
        <begin position="58"/>
        <end position="78"/>
    </location>
</feature>
<evidence type="ECO:0000256" key="1">
    <source>
        <dbReference type="ARBA" id="ARBA00004141"/>
    </source>
</evidence>
<evidence type="ECO:0000256" key="4">
    <source>
        <dbReference type="ARBA" id="ARBA00023136"/>
    </source>
</evidence>
<evidence type="ECO:0000259" key="7">
    <source>
        <dbReference type="PROSITE" id="PS50922"/>
    </source>
</evidence>
<reference evidence="9" key="1">
    <citation type="submission" date="2025-08" db="UniProtKB">
        <authorList>
            <consortium name="RefSeq"/>
        </authorList>
    </citation>
    <scope>IDENTIFICATION</scope>
</reference>
<feature type="transmembrane region" description="Helical" evidence="6">
    <location>
        <begin position="90"/>
        <end position="113"/>
    </location>
</feature>
<dbReference type="InterPro" id="IPR006634">
    <property type="entry name" value="TLC-dom"/>
</dbReference>
<dbReference type="PROSITE" id="PS50922">
    <property type="entry name" value="TLC"/>
    <property type="match status" value="1"/>
</dbReference>
<feature type="transmembrane region" description="Helical" evidence="6">
    <location>
        <begin position="15"/>
        <end position="37"/>
    </location>
</feature>
<evidence type="ECO:0000256" key="3">
    <source>
        <dbReference type="ARBA" id="ARBA00022989"/>
    </source>
</evidence>
<gene>
    <name evidence="9" type="primary">LOC106808243</name>
</gene>
<accession>A0ABM1E2D9</accession>
<keyword evidence="8" id="KW-1185">Reference proteome</keyword>
<dbReference type="GeneID" id="106808243"/>